<reference evidence="1 2" key="1">
    <citation type="submission" date="2023-03" db="EMBL/GenBank/DDBJ databases">
        <title>High-quality genome of Scylla paramamosain provides insights in environmental adaptation.</title>
        <authorList>
            <person name="Zhang L."/>
        </authorList>
    </citation>
    <scope>NUCLEOTIDE SEQUENCE [LARGE SCALE GENOMIC DNA]</scope>
    <source>
        <strain evidence="1">LZ_2023a</strain>
        <tissue evidence="1">Muscle</tissue>
    </source>
</reference>
<name>A0AAW0V563_SCYPA</name>
<gene>
    <name evidence="1" type="ORF">O3P69_007523</name>
</gene>
<dbReference type="EMBL" id="JARAKH010000002">
    <property type="protein sequence ID" value="KAK8407021.1"/>
    <property type="molecule type" value="Genomic_DNA"/>
</dbReference>
<proteinExistence type="predicted"/>
<evidence type="ECO:0000313" key="1">
    <source>
        <dbReference type="EMBL" id="KAK8407021.1"/>
    </source>
</evidence>
<keyword evidence="2" id="KW-1185">Reference proteome</keyword>
<dbReference type="Proteomes" id="UP001487740">
    <property type="component" value="Unassembled WGS sequence"/>
</dbReference>
<dbReference type="AlphaFoldDB" id="A0AAW0V563"/>
<sequence>MDIGRCLSLLLRDKRLGVLLCSIQLDPFSFIYICVCSSLKKPPLYWLALDASWRKRFGAAHLPRDWSG</sequence>
<organism evidence="1 2">
    <name type="scientific">Scylla paramamosain</name>
    <name type="common">Mud crab</name>
    <dbReference type="NCBI Taxonomy" id="85552"/>
    <lineage>
        <taxon>Eukaryota</taxon>
        <taxon>Metazoa</taxon>
        <taxon>Ecdysozoa</taxon>
        <taxon>Arthropoda</taxon>
        <taxon>Crustacea</taxon>
        <taxon>Multicrustacea</taxon>
        <taxon>Malacostraca</taxon>
        <taxon>Eumalacostraca</taxon>
        <taxon>Eucarida</taxon>
        <taxon>Decapoda</taxon>
        <taxon>Pleocyemata</taxon>
        <taxon>Brachyura</taxon>
        <taxon>Eubrachyura</taxon>
        <taxon>Portunoidea</taxon>
        <taxon>Portunidae</taxon>
        <taxon>Portuninae</taxon>
        <taxon>Scylla</taxon>
    </lineage>
</organism>
<protein>
    <submittedName>
        <fullName evidence="1">Uncharacterized protein</fullName>
    </submittedName>
</protein>
<accession>A0AAW0V563</accession>
<evidence type="ECO:0000313" key="2">
    <source>
        <dbReference type="Proteomes" id="UP001487740"/>
    </source>
</evidence>
<comment type="caution">
    <text evidence="1">The sequence shown here is derived from an EMBL/GenBank/DDBJ whole genome shotgun (WGS) entry which is preliminary data.</text>
</comment>